<dbReference type="PROSITE" id="PS50893">
    <property type="entry name" value="ABC_TRANSPORTER_2"/>
    <property type="match status" value="1"/>
</dbReference>
<dbReference type="EMBL" id="DRMJ01000116">
    <property type="protein sequence ID" value="HHL42445.1"/>
    <property type="molecule type" value="Genomic_DNA"/>
</dbReference>
<dbReference type="SMART" id="SM00382">
    <property type="entry name" value="AAA"/>
    <property type="match status" value="1"/>
</dbReference>
<name>A0A7C5R7Q4_9PROT</name>
<dbReference type="SUPFAM" id="SSF52540">
    <property type="entry name" value="P-loop containing nucleoside triphosphate hydrolases"/>
    <property type="match status" value="1"/>
</dbReference>
<evidence type="ECO:0000256" key="2">
    <source>
        <dbReference type="ARBA" id="ARBA00022448"/>
    </source>
</evidence>
<dbReference type="InterPro" id="IPR003439">
    <property type="entry name" value="ABC_transporter-like_ATP-bd"/>
</dbReference>
<evidence type="ECO:0000256" key="5">
    <source>
        <dbReference type="ARBA" id="ARBA00022840"/>
    </source>
</evidence>
<feature type="domain" description="ABC transporter" evidence="6">
    <location>
        <begin position="6"/>
        <end position="233"/>
    </location>
</feature>
<keyword evidence="4" id="KW-0547">Nucleotide-binding</keyword>
<dbReference type="InterPro" id="IPR003593">
    <property type="entry name" value="AAA+_ATPase"/>
</dbReference>
<comment type="caution">
    <text evidence="7">The sequence shown here is derived from an EMBL/GenBank/DDBJ whole genome shotgun (WGS) entry which is preliminary data.</text>
</comment>
<keyword evidence="5 7" id="KW-0067">ATP-binding</keyword>
<protein>
    <submittedName>
        <fullName evidence="7">ATP-binding cassette domain-containing protein</fullName>
    </submittedName>
</protein>
<dbReference type="InterPro" id="IPR050763">
    <property type="entry name" value="ABC_transporter_ATP-binding"/>
</dbReference>
<dbReference type="GO" id="GO:0016887">
    <property type="term" value="F:ATP hydrolysis activity"/>
    <property type="evidence" value="ECO:0007669"/>
    <property type="project" value="InterPro"/>
</dbReference>
<dbReference type="PANTHER" id="PTHR42711:SF5">
    <property type="entry name" value="ABC TRANSPORTER ATP-BINDING PROTEIN NATA"/>
    <property type="match status" value="1"/>
</dbReference>
<dbReference type="AlphaFoldDB" id="A0A7C5R7Q4"/>
<keyword evidence="2" id="KW-0813">Transport</keyword>
<accession>A0A7C5R7Q4</accession>
<dbReference type="Pfam" id="PF00005">
    <property type="entry name" value="ABC_tran"/>
    <property type="match status" value="1"/>
</dbReference>
<evidence type="ECO:0000256" key="3">
    <source>
        <dbReference type="ARBA" id="ARBA00022458"/>
    </source>
</evidence>
<dbReference type="PANTHER" id="PTHR42711">
    <property type="entry name" value="ABC TRANSPORTER ATP-BINDING PROTEIN"/>
    <property type="match status" value="1"/>
</dbReference>
<keyword evidence="3" id="KW-0536">Nodulation</keyword>
<evidence type="ECO:0000256" key="4">
    <source>
        <dbReference type="ARBA" id="ARBA00022741"/>
    </source>
</evidence>
<evidence type="ECO:0000259" key="6">
    <source>
        <dbReference type="PROSITE" id="PS50893"/>
    </source>
</evidence>
<dbReference type="GO" id="GO:0005524">
    <property type="term" value="F:ATP binding"/>
    <property type="evidence" value="ECO:0007669"/>
    <property type="project" value="UniProtKB-KW"/>
</dbReference>
<gene>
    <name evidence="7" type="ORF">ENJ42_02410</name>
</gene>
<comment type="similarity">
    <text evidence="1">Belongs to the ABC transporter superfamily.</text>
</comment>
<organism evidence="7">
    <name type="scientific">Hellea balneolensis</name>
    <dbReference type="NCBI Taxonomy" id="287478"/>
    <lineage>
        <taxon>Bacteria</taxon>
        <taxon>Pseudomonadati</taxon>
        <taxon>Pseudomonadota</taxon>
        <taxon>Alphaproteobacteria</taxon>
        <taxon>Maricaulales</taxon>
        <taxon>Robiginitomaculaceae</taxon>
        <taxon>Hellea</taxon>
    </lineage>
</organism>
<proteinExistence type="inferred from homology"/>
<evidence type="ECO:0000313" key="7">
    <source>
        <dbReference type="EMBL" id="HHL42445.1"/>
    </source>
</evidence>
<evidence type="ECO:0000256" key="1">
    <source>
        <dbReference type="ARBA" id="ARBA00005417"/>
    </source>
</evidence>
<dbReference type="InterPro" id="IPR017871">
    <property type="entry name" value="ABC_transporter-like_CS"/>
</dbReference>
<dbReference type="Proteomes" id="UP000885830">
    <property type="component" value="Unassembled WGS sequence"/>
</dbReference>
<dbReference type="InterPro" id="IPR027417">
    <property type="entry name" value="P-loop_NTPase"/>
</dbReference>
<dbReference type="Gene3D" id="3.40.50.300">
    <property type="entry name" value="P-loop containing nucleotide triphosphate hydrolases"/>
    <property type="match status" value="1"/>
</dbReference>
<reference evidence="7" key="1">
    <citation type="journal article" date="2020" name="mSystems">
        <title>Genome- and Community-Level Interaction Insights into Carbon Utilization and Element Cycling Functions of Hydrothermarchaeota in Hydrothermal Sediment.</title>
        <authorList>
            <person name="Zhou Z."/>
            <person name="Liu Y."/>
            <person name="Xu W."/>
            <person name="Pan J."/>
            <person name="Luo Z.H."/>
            <person name="Li M."/>
        </authorList>
    </citation>
    <scope>NUCLEOTIDE SEQUENCE [LARGE SCALE GENOMIC DNA]</scope>
    <source>
        <strain evidence="7">HyVt-485</strain>
    </source>
</reference>
<sequence>MTEPVLNIENIRKSFAGKPAVDGISLQVNKGEIVGFLGPNGAGKTTTLRMALGLIEPDSGEVSLFGQAPGPSAFGRIGFLPEERGLYRKIKARDAIAHIACLNGMRRGDALKRADEMLGRYGLADIKHKKIKTLSKGMAQKVQLIAAIAHDPEFLILDEPFSGLDPVNQKLLETMVREISERGRTIIFSTHVMEHAERLCDKIILISQGKKIFDGDVQEALSFAPRRLLIELTGANTQDILSGLADDIQSEGDVYHLVLKPKINAQKVLETCVKNKLKLIRFEPERPSLHDAFVSLIARGDAS</sequence>
<dbReference type="PROSITE" id="PS00211">
    <property type="entry name" value="ABC_TRANSPORTER_1"/>
    <property type="match status" value="1"/>
</dbReference>